<keyword evidence="2" id="KW-1185">Reference proteome</keyword>
<dbReference type="Proteomes" id="UP000033121">
    <property type="component" value="Unassembled WGS sequence"/>
</dbReference>
<comment type="caution">
    <text evidence="1">The sequence shown here is derived from an EMBL/GenBank/DDBJ whole genome shotgun (WGS) entry which is preliminary data.</text>
</comment>
<sequence>MTGLASILSEKFPWTGERIEGQLAFQKKFEIVKLDCPELQKFTGLAFYKAKFSTGYRKFSIIDIVIGVTEIEEVYLLINPLFADSYSTLLKPLEEIKSSDAGPSLISEIVFLFKETGAVISKIDGNRYQLWFGNEKWRVMIFALKENLVLRIVPNSSMGVLFRIQNWIRDWVFYIKDAL</sequence>
<proteinExistence type="predicted"/>
<dbReference type="RefSeq" id="WP_046371394.1">
    <property type="nucleotide sequence ID" value="NZ_BBWV01000005.1"/>
</dbReference>
<dbReference type="STRING" id="1220578.FPE01S_05_00750"/>
<dbReference type="AlphaFoldDB" id="A0A0E9N6G2"/>
<accession>A0A0E9N6G2</accession>
<dbReference type="EMBL" id="BBWV01000005">
    <property type="protein sequence ID" value="GAO45378.1"/>
    <property type="molecule type" value="Genomic_DNA"/>
</dbReference>
<reference evidence="1 2" key="1">
    <citation type="submission" date="2015-04" db="EMBL/GenBank/DDBJ databases">
        <title>Whole genome shotgun sequence of Flavihumibacter petaseus NBRC 106054.</title>
        <authorList>
            <person name="Miyazawa S."/>
            <person name="Hosoyama A."/>
            <person name="Hashimoto M."/>
            <person name="Noguchi M."/>
            <person name="Tsuchikane K."/>
            <person name="Ohji S."/>
            <person name="Yamazoe A."/>
            <person name="Ichikawa N."/>
            <person name="Kimura A."/>
            <person name="Fujita N."/>
        </authorList>
    </citation>
    <scope>NUCLEOTIDE SEQUENCE [LARGE SCALE GENOMIC DNA]</scope>
    <source>
        <strain evidence="1 2">NBRC 106054</strain>
    </source>
</reference>
<evidence type="ECO:0000313" key="2">
    <source>
        <dbReference type="Proteomes" id="UP000033121"/>
    </source>
</evidence>
<gene>
    <name evidence="1" type="ORF">FPE01S_05_00750</name>
</gene>
<organism evidence="1 2">
    <name type="scientific">Flavihumibacter petaseus NBRC 106054</name>
    <dbReference type="NCBI Taxonomy" id="1220578"/>
    <lineage>
        <taxon>Bacteria</taxon>
        <taxon>Pseudomonadati</taxon>
        <taxon>Bacteroidota</taxon>
        <taxon>Chitinophagia</taxon>
        <taxon>Chitinophagales</taxon>
        <taxon>Chitinophagaceae</taxon>
        <taxon>Flavihumibacter</taxon>
    </lineage>
</organism>
<name>A0A0E9N6G2_9BACT</name>
<protein>
    <submittedName>
        <fullName evidence="1">Uncharacterized protein</fullName>
    </submittedName>
</protein>
<evidence type="ECO:0000313" key="1">
    <source>
        <dbReference type="EMBL" id="GAO45378.1"/>
    </source>
</evidence>